<dbReference type="GO" id="GO:0016020">
    <property type="term" value="C:membrane"/>
    <property type="evidence" value="ECO:0007669"/>
    <property type="project" value="InterPro"/>
</dbReference>
<feature type="transmembrane region" description="Helical" evidence="1">
    <location>
        <begin position="17"/>
        <end position="43"/>
    </location>
</feature>
<protein>
    <submittedName>
        <fullName evidence="2">MerC domain-containing protein</fullName>
    </submittedName>
</protein>
<feature type="transmembrane region" description="Helical" evidence="1">
    <location>
        <begin position="55"/>
        <end position="73"/>
    </location>
</feature>
<dbReference type="InterPro" id="IPR004891">
    <property type="entry name" value="Mercury-R_MerC"/>
</dbReference>
<evidence type="ECO:0000313" key="2">
    <source>
        <dbReference type="EMBL" id="WNZ28055.1"/>
    </source>
</evidence>
<sequence length="136" mass="15250">MSQPDYQKEIQRRLDQVAVVFSGFCTIHCLLAPVLFTIFPVLGTTFITGEKFHQILLWFVLPISLLALLLGYFRRRDKVAFLLGVIGLSQLVAAAILGNEFFSEFSDVIVTPLGSLILIAGHIRNYQLCRCDECEG</sequence>
<feature type="transmembrane region" description="Helical" evidence="1">
    <location>
        <begin position="80"/>
        <end position="99"/>
    </location>
</feature>
<geneLocation type="plasmid" evidence="2">
    <name>p1</name>
</geneLocation>
<organism evidence="2">
    <name type="scientific">Leptolyngbya sp. NK1-12</name>
    <dbReference type="NCBI Taxonomy" id="2547451"/>
    <lineage>
        <taxon>Bacteria</taxon>
        <taxon>Bacillati</taxon>
        <taxon>Cyanobacteriota</taxon>
        <taxon>Cyanophyceae</taxon>
        <taxon>Leptolyngbyales</taxon>
        <taxon>Leptolyngbyaceae</taxon>
        <taxon>Leptolyngbya group</taxon>
        <taxon>Leptolyngbya</taxon>
    </lineage>
</organism>
<keyword evidence="1" id="KW-0472">Membrane</keyword>
<keyword evidence="1" id="KW-0812">Transmembrane</keyword>
<reference evidence="2" key="1">
    <citation type="submission" date="2020-05" db="EMBL/GenBank/DDBJ databases">
        <authorList>
            <person name="Zhu T."/>
            <person name="Keshari N."/>
            <person name="Lu X."/>
        </authorList>
    </citation>
    <scope>NUCLEOTIDE SEQUENCE</scope>
    <source>
        <strain evidence="2">NK1-12</strain>
        <plasmid evidence="2">p1</plasmid>
    </source>
</reference>
<name>A0AA96WNB2_9CYAN</name>
<dbReference type="EMBL" id="CP053588">
    <property type="protein sequence ID" value="WNZ28055.1"/>
    <property type="molecule type" value="Genomic_DNA"/>
</dbReference>
<dbReference type="Pfam" id="PF03203">
    <property type="entry name" value="MerC"/>
    <property type="match status" value="1"/>
</dbReference>
<keyword evidence="1" id="KW-1133">Transmembrane helix</keyword>
<dbReference type="RefSeq" id="WP_316437217.1">
    <property type="nucleotide sequence ID" value="NZ_CP053588.1"/>
</dbReference>
<proteinExistence type="predicted"/>
<gene>
    <name evidence="2" type="ORF">HJG54_34655</name>
</gene>
<evidence type="ECO:0000256" key="1">
    <source>
        <dbReference type="SAM" id="Phobius"/>
    </source>
</evidence>
<dbReference type="GO" id="GO:0015097">
    <property type="term" value="F:mercury ion transmembrane transporter activity"/>
    <property type="evidence" value="ECO:0007669"/>
    <property type="project" value="InterPro"/>
</dbReference>
<accession>A0AA96WNB2</accession>
<dbReference type="AlphaFoldDB" id="A0AA96WNB2"/>
<keyword evidence="2" id="KW-0614">Plasmid</keyword>